<evidence type="ECO:0000313" key="2">
    <source>
        <dbReference type="EMBL" id="SHI11195.1"/>
    </source>
</evidence>
<dbReference type="EMBL" id="FQXR01000011">
    <property type="protein sequence ID" value="SHI11195.1"/>
    <property type="molecule type" value="Genomic_DNA"/>
</dbReference>
<protein>
    <submittedName>
        <fullName evidence="2">Uncharacterized protein</fullName>
    </submittedName>
</protein>
<keyword evidence="1" id="KW-0472">Membrane</keyword>
<dbReference type="RefSeq" id="WP_072744835.1">
    <property type="nucleotide sequence ID" value="NZ_FQXR01000011.1"/>
</dbReference>
<dbReference type="AlphaFoldDB" id="A0A1M5YGN8"/>
<accession>A0A1M5YGN8</accession>
<organism evidence="2 3">
    <name type="scientific">Sporanaerobacter acetigenes DSM 13106</name>
    <dbReference type="NCBI Taxonomy" id="1123281"/>
    <lineage>
        <taxon>Bacteria</taxon>
        <taxon>Bacillati</taxon>
        <taxon>Bacillota</taxon>
        <taxon>Tissierellia</taxon>
        <taxon>Tissierellales</taxon>
        <taxon>Sporanaerobacteraceae</taxon>
        <taxon>Sporanaerobacter</taxon>
    </lineage>
</organism>
<feature type="transmembrane region" description="Helical" evidence="1">
    <location>
        <begin position="12"/>
        <end position="33"/>
    </location>
</feature>
<sequence>MKLIGNMFLIPIKLLMLITLIILLGLNIIVSILGGLGNIFLNIIMGIFGILFIYQLVTTSNTIYDYLGIILLFLFFGFVKVILAFFPTTLGIISGQIGRGLAFWF</sequence>
<keyword evidence="1" id="KW-0812">Transmembrane</keyword>
<dbReference type="Proteomes" id="UP000184389">
    <property type="component" value="Unassembled WGS sequence"/>
</dbReference>
<keyword evidence="1" id="KW-1133">Transmembrane helix</keyword>
<feature type="transmembrane region" description="Helical" evidence="1">
    <location>
        <begin position="39"/>
        <end position="57"/>
    </location>
</feature>
<feature type="transmembrane region" description="Helical" evidence="1">
    <location>
        <begin position="64"/>
        <end position="86"/>
    </location>
</feature>
<dbReference type="STRING" id="1123281.SAMN02745180_02193"/>
<gene>
    <name evidence="2" type="ORF">SAMN02745180_02193</name>
</gene>
<evidence type="ECO:0000256" key="1">
    <source>
        <dbReference type="SAM" id="Phobius"/>
    </source>
</evidence>
<keyword evidence="3" id="KW-1185">Reference proteome</keyword>
<reference evidence="2 3" key="1">
    <citation type="submission" date="2016-11" db="EMBL/GenBank/DDBJ databases">
        <authorList>
            <person name="Jaros S."/>
            <person name="Januszkiewicz K."/>
            <person name="Wedrychowicz H."/>
        </authorList>
    </citation>
    <scope>NUCLEOTIDE SEQUENCE [LARGE SCALE GENOMIC DNA]</scope>
    <source>
        <strain evidence="2 3">DSM 13106</strain>
    </source>
</reference>
<name>A0A1M5YGN8_9FIRM</name>
<proteinExistence type="predicted"/>
<evidence type="ECO:0000313" key="3">
    <source>
        <dbReference type="Proteomes" id="UP000184389"/>
    </source>
</evidence>